<evidence type="ECO:0000259" key="2">
    <source>
        <dbReference type="PROSITE" id="PS00028"/>
    </source>
</evidence>
<reference evidence="4" key="1">
    <citation type="submission" date="2023-01" db="EMBL/GenBank/DDBJ databases">
        <title>Key to firefly adult light organ development and bioluminescence: homeobox transcription factors regulate luciferase expression and transportation to peroxisome.</title>
        <authorList>
            <person name="Fu X."/>
        </authorList>
    </citation>
    <scope>NUCLEOTIDE SEQUENCE [LARGE SCALE GENOMIC DNA]</scope>
</reference>
<dbReference type="PROSITE" id="PS00028">
    <property type="entry name" value="ZINC_FINGER_C2H2_1"/>
    <property type="match status" value="1"/>
</dbReference>
<organism evidence="3 4">
    <name type="scientific">Aquatica leii</name>
    <dbReference type="NCBI Taxonomy" id="1421715"/>
    <lineage>
        <taxon>Eukaryota</taxon>
        <taxon>Metazoa</taxon>
        <taxon>Ecdysozoa</taxon>
        <taxon>Arthropoda</taxon>
        <taxon>Hexapoda</taxon>
        <taxon>Insecta</taxon>
        <taxon>Pterygota</taxon>
        <taxon>Neoptera</taxon>
        <taxon>Endopterygota</taxon>
        <taxon>Coleoptera</taxon>
        <taxon>Polyphaga</taxon>
        <taxon>Elateriformia</taxon>
        <taxon>Elateroidea</taxon>
        <taxon>Lampyridae</taxon>
        <taxon>Luciolinae</taxon>
        <taxon>Aquatica</taxon>
    </lineage>
</organism>
<name>A0AAN7PQN9_9COLE</name>
<feature type="domain" description="C2H2-type" evidence="2">
    <location>
        <begin position="332"/>
        <end position="352"/>
    </location>
</feature>
<feature type="compositionally biased region" description="Basic and acidic residues" evidence="1">
    <location>
        <begin position="548"/>
        <end position="566"/>
    </location>
</feature>
<dbReference type="EMBL" id="JARPUR010000001">
    <property type="protein sequence ID" value="KAK4886806.1"/>
    <property type="molecule type" value="Genomic_DNA"/>
</dbReference>
<keyword evidence="4" id="KW-1185">Reference proteome</keyword>
<gene>
    <name evidence="3" type="ORF">RN001_003077</name>
</gene>
<dbReference type="Proteomes" id="UP001353858">
    <property type="component" value="Unassembled WGS sequence"/>
</dbReference>
<proteinExistence type="predicted"/>
<dbReference type="AlphaFoldDB" id="A0AAN7PQN9"/>
<accession>A0AAN7PQN9</accession>
<dbReference type="InterPro" id="IPR013087">
    <property type="entry name" value="Znf_C2H2_type"/>
</dbReference>
<feature type="region of interest" description="Disordered" evidence="1">
    <location>
        <begin position="535"/>
        <end position="637"/>
    </location>
</feature>
<protein>
    <recommendedName>
        <fullName evidence="2">C2H2-type domain-containing protein</fullName>
    </recommendedName>
</protein>
<evidence type="ECO:0000256" key="1">
    <source>
        <dbReference type="SAM" id="MobiDB-lite"/>
    </source>
</evidence>
<comment type="caution">
    <text evidence="3">The sequence shown here is derived from an EMBL/GenBank/DDBJ whole genome shotgun (WGS) entry which is preliminary data.</text>
</comment>
<feature type="region of interest" description="Disordered" evidence="1">
    <location>
        <begin position="407"/>
        <end position="426"/>
    </location>
</feature>
<feature type="region of interest" description="Disordered" evidence="1">
    <location>
        <begin position="491"/>
        <end position="523"/>
    </location>
</feature>
<evidence type="ECO:0000313" key="3">
    <source>
        <dbReference type="EMBL" id="KAK4886806.1"/>
    </source>
</evidence>
<sequence>MDLIPNSVCSLCDENTSVLSKKSVQPFIKTVGKVFFNSQNDGFIQFQNELVVQSMCSLCVHKISTCTRFKNKYEESNKQNGLKKTRSCFVCEKKGLDLIRTFDDPNDIIAKFTLFTNYSSTNISYEDCEMCLDCLFYISTWCEIHNNLIKKLSIDGEALKSFQRTKHSSNLKKGKENVTPPHNNIQVSNKKLSTINAEKNSRPAPKSKKGLFKGSKKKKILLNKLPRDLSKLLNKKFKNIKCLQDGALNELNWPESVVSDIKMFKEIPYVLISKTDIEKNLDSHPKRSSRLNKPNAIINITDSEEEPVKKPTRVSFQLPPKESSSEQLELTCNICDQTFLTTCNYKSHCLWHEKPQFCQIDLIRSELPIYVKASDFNVNNKSSDEAENVIDISHIIAKYIDNYESQSISDKSEEKPDASSCEGNVSKPVETDLLDKVLEPENSERRLDFSDNGNSDKLINEIDDEAATVHENTNVCCETEKQVAFNADSIQHDTELEDPERTEENTPDVPIISSTENVDDDSNCEGEIEHVLAKLHDEVTNNDTEGSINKEDKLQEGGTSDYKDVTSYDNDDGNTSPRNHKRNSSPLSLESSDDENTPKIKKVRFAIDYSYTKRCEAPTENETKENGSKEVEDVSEN</sequence>
<feature type="compositionally biased region" description="Basic and acidic residues" evidence="1">
    <location>
        <begin position="611"/>
        <end position="637"/>
    </location>
</feature>
<evidence type="ECO:0000313" key="4">
    <source>
        <dbReference type="Proteomes" id="UP001353858"/>
    </source>
</evidence>